<keyword evidence="6" id="KW-0472">Membrane</keyword>
<feature type="non-terminal residue" evidence="8">
    <location>
        <position position="681"/>
    </location>
</feature>
<dbReference type="InterPro" id="IPR017896">
    <property type="entry name" value="4Fe4S_Fe-S-bd"/>
</dbReference>
<evidence type="ECO:0000256" key="4">
    <source>
        <dbReference type="ARBA" id="ARBA00023004"/>
    </source>
</evidence>
<dbReference type="Gene3D" id="1.10.1060.10">
    <property type="entry name" value="Alpha-helical ferredoxin"/>
    <property type="match status" value="1"/>
</dbReference>
<evidence type="ECO:0000256" key="2">
    <source>
        <dbReference type="ARBA" id="ARBA00022723"/>
    </source>
</evidence>
<keyword evidence="6" id="KW-1133">Transmembrane helix</keyword>
<feature type="domain" description="4Fe-4S ferredoxin-type" evidence="7">
    <location>
        <begin position="280"/>
        <end position="311"/>
    </location>
</feature>
<dbReference type="InterPro" id="IPR009051">
    <property type="entry name" value="Helical_ferredxn"/>
</dbReference>
<dbReference type="PANTHER" id="PTHR43255:SF1">
    <property type="entry name" value="IRON-SULFUR-BINDING OXIDOREDUCTASE FADF-RELATED"/>
    <property type="match status" value="1"/>
</dbReference>
<feature type="transmembrane region" description="Helical" evidence="6">
    <location>
        <begin position="116"/>
        <end position="134"/>
    </location>
</feature>
<keyword evidence="6" id="KW-0812">Transmembrane</keyword>
<feature type="domain" description="4Fe-4S ferredoxin-type" evidence="7">
    <location>
        <begin position="355"/>
        <end position="387"/>
    </location>
</feature>
<dbReference type="InterPro" id="IPR036197">
    <property type="entry name" value="NarG-like_sf"/>
</dbReference>
<evidence type="ECO:0000256" key="6">
    <source>
        <dbReference type="SAM" id="Phobius"/>
    </source>
</evidence>
<keyword evidence="4" id="KW-0408">Iron</keyword>
<keyword evidence="1" id="KW-0004">4Fe-4S</keyword>
<keyword evidence="5" id="KW-0411">Iron-sulfur</keyword>
<dbReference type="GO" id="GO:0051539">
    <property type="term" value="F:4 iron, 4 sulfur cluster binding"/>
    <property type="evidence" value="ECO:0007669"/>
    <property type="project" value="UniProtKB-KW"/>
</dbReference>
<dbReference type="Pfam" id="PF02754">
    <property type="entry name" value="CCG"/>
    <property type="match status" value="2"/>
</dbReference>
<dbReference type="InterPro" id="IPR017900">
    <property type="entry name" value="4Fe4S_Fe_S_CS"/>
</dbReference>
<dbReference type="GO" id="GO:0046872">
    <property type="term" value="F:metal ion binding"/>
    <property type="evidence" value="ECO:0007669"/>
    <property type="project" value="UniProtKB-KW"/>
</dbReference>
<feature type="transmembrane region" description="Helical" evidence="6">
    <location>
        <begin position="146"/>
        <end position="163"/>
    </location>
</feature>
<keyword evidence="3" id="KW-0560">Oxidoreductase</keyword>
<protein>
    <submittedName>
        <fullName evidence="8">Fe-S oxidoreductase</fullName>
    </submittedName>
</protein>
<dbReference type="AlphaFoldDB" id="A0A3B1E785"/>
<organism evidence="8">
    <name type="scientific">hydrothermal vent metagenome</name>
    <dbReference type="NCBI Taxonomy" id="652676"/>
    <lineage>
        <taxon>unclassified sequences</taxon>
        <taxon>metagenomes</taxon>
        <taxon>ecological metagenomes</taxon>
    </lineage>
</organism>
<dbReference type="Pfam" id="PF13183">
    <property type="entry name" value="Fer4_8"/>
    <property type="match status" value="1"/>
</dbReference>
<proteinExistence type="predicted"/>
<evidence type="ECO:0000256" key="1">
    <source>
        <dbReference type="ARBA" id="ARBA00022485"/>
    </source>
</evidence>
<reference evidence="8" key="1">
    <citation type="submission" date="2018-06" db="EMBL/GenBank/DDBJ databases">
        <authorList>
            <person name="Zhirakovskaya E."/>
        </authorList>
    </citation>
    <scope>NUCLEOTIDE SEQUENCE</scope>
</reference>
<evidence type="ECO:0000256" key="5">
    <source>
        <dbReference type="ARBA" id="ARBA00023014"/>
    </source>
</evidence>
<sequence>MNAVLMALLLVATLTAFAFSAHKRWKLLTIGSTHTPIDRIPERLRLTLRQAIGQQRLTRYPLAGLAHKAIFFGFLVLAIRSLILFARGFTSDPAFGFWLLDAGTPLGNLYSLVKDIYIVLVLAGVLVFAYIRLIRKPARMTLSTEGLLVLAIIFVMMLADILYDAGAAVLHARTAATATGNIPFDIWSPLGSLFAQPLAGLPDGAIRTLWHAGFWVHVGLVLAFLNLLPYSKHFHVITAIPNVFLQPLAPPGRLPPIEDLEGKVEREETLGIRRIDQLGWKGILDLYTCTECGRCTDHCPAARTGKDLSPKAITIGLRDFLYEHADALTGASTPSDKTAPDSDDAEPLPHRVDLVPAVVSEEALWACTTCRACEQECPVGISYVDKIVDMRRYLVQEKGECPAPLQEMFQSVEIAGNPYSAPEEERMKWAEGLDVPLRAQAGEVDVLFWVGCSPAIDQRARSIARAMASLLNTAGIRWACLGPEERCTGDAARRAGNEYLFQAMAQANIEILESYNTKTIVTVCPHCYNTLKNEYPDFGGHYEVIHHADYLAKLLAEGKLSPRQPVNAKVVYHDSCYLGRYNDIYDSPREVLRAIPGVELVEAEASRDRGMCCGAGGAQAFKEEESGTDRINTVRLKQLQATGAATICTACPFCLSMLSSAQETDDSSSPEGFDIAEVLLQ</sequence>
<dbReference type="PANTHER" id="PTHR43255">
    <property type="entry name" value="IRON-SULFUR-BINDING OXIDOREDUCTASE FADF-RELATED-RELATED"/>
    <property type="match status" value="1"/>
</dbReference>
<gene>
    <name evidence="8" type="ORF">MNBD_PLANCTO03-473</name>
</gene>
<keyword evidence="2" id="KW-0479">Metal-binding</keyword>
<dbReference type="GO" id="GO:0005886">
    <property type="term" value="C:plasma membrane"/>
    <property type="evidence" value="ECO:0007669"/>
    <property type="project" value="TreeGrafter"/>
</dbReference>
<dbReference type="InterPro" id="IPR004017">
    <property type="entry name" value="Cys_rich_dom"/>
</dbReference>
<dbReference type="Gene3D" id="1.20.950.20">
    <property type="entry name" value="Transmembrane di-heme cytochromes, Chain C"/>
    <property type="match status" value="1"/>
</dbReference>
<feature type="transmembrane region" description="Helical" evidence="6">
    <location>
        <begin position="65"/>
        <end position="86"/>
    </location>
</feature>
<accession>A0A3B1E785</accession>
<name>A0A3B1E785_9ZZZZ</name>
<dbReference type="SUPFAM" id="SSF46548">
    <property type="entry name" value="alpha-helical ferredoxin"/>
    <property type="match status" value="1"/>
</dbReference>
<dbReference type="InterPro" id="IPR051460">
    <property type="entry name" value="HdrC_iron-sulfur_subunit"/>
</dbReference>
<evidence type="ECO:0000313" key="8">
    <source>
        <dbReference type="EMBL" id="VAX42565.1"/>
    </source>
</evidence>
<dbReference type="SUPFAM" id="SSF103501">
    <property type="entry name" value="Respiratory nitrate reductase 1 gamma chain"/>
    <property type="match status" value="1"/>
</dbReference>
<evidence type="ECO:0000256" key="3">
    <source>
        <dbReference type="ARBA" id="ARBA00023002"/>
    </source>
</evidence>
<dbReference type="EMBL" id="UOGK01000717">
    <property type="protein sequence ID" value="VAX42565.1"/>
    <property type="molecule type" value="Genomic_DNA"/>
</dbReference>
<dbReference type="PROSITE" id="PS51379">
    <property type="entry name" value="4FE4S_FER_2"/>
    <property type="match status" value="2"/>
</dbReference>
<dbReference type="PROSITE" id="PS00198">
    <property type="entry name" value="4FE4S_FER_1"/>
    <property type="match status" value="1"/>
</dbReference>
<dbReference type="GO" id="GO:0016491">
    <property type="term" value="F:oxidoreductase activity"/>
    <property type="evidence" value="ECO:0007669"/>
    <property type="project" value="UniProtKB-KW"/>
</dbReference>
<evidence type="ECO:0000259" key="7">
    <source>
        <dbReference type="PROSITE" id="PS51379"/>
    </source>
</evidence>